<organism evidence="1">
    <name type="scientific">uncultured Rubrobacteraceae bacterium</name>
    <dbReference type="NCBI Taxonomy" id="349277"/>
    <lineage>
        <taxon>Bacteria</taxon>
        <taxon>Bacillati</taxon>
        <taxon>Actinomycetota</taxon>
        <taxon>Rubrobacteria</taxon>
        <taxon>Rubrobacterales</taxon>
        <taxon>Rubrobacteraceae</taxon>
        <taxon>environmental samples</taxon>
    </lineage>
</organism>
<gene>
    <name evidence="1" type="ORF">AVDCRST_MAG80-1219</name>
</gene>
<dbReference type="AlphaFoldDB" id="A0A6J4QHB1"/>
<name>A0A6J4QHB1_9ACTN</name>
<dbReference type="InterPro" id="IPR029063">
    <property type="entry name" value="SAM-dependent_MTases_sf"/>
</dbReference>
<evidence type="ECO:0000313" key="1">
    <source>
        <dbReference type="EMBL" id="CAA9439892.1"/>
    </source>
</evidence>
<accession>A0A6J4QHB1</accession>
<reference evidence="1" key="1">
    <citation type="submission" date="2020-02" db="EMBL/GenBank/DDBJ databases">
        <authorList>
            <person name="Meier V. D."/>
        </authorList>
    </citation>
    <scope>NUCLEOTIDE SEQUENCE</scope>
    <source>
        <strain evidence="1">AVDCRST_MAG80</strain>
    </source>
</reference>
<dbReference type="Gene3D" id="3.40.50.150">
    <property type="entry name" value="Vaccinia Virus protein VP39"/>
    <property type="match status" value="1"/>
</dbReference>
<sequence length="57" mass="6522">MRRAYGVRVFADLISEELKEEDAVKAFVSLELRAARLEPYRSVARLYHLIGKRCGAP</sequence>
<proteinExistence type="predicted"/>
<dbReference type="EMBL" id="CADCVC010000105">
    <property type="protein sequence ID" value="CAA9439892.1"/>
    <property type="molecule type" value="Genomic_DNA"/>
</dbReference>
<protein>
    <submittedName>
        <fullName evidence="1">Uncharacterized protein</fullName>
    </submittedName>
</protein>